<proteinExistence type="inferred from homology"/>
<name>A0A2X1QPB9_9GAMM</name>
<protein>
    <recommendedName>
        <fullName evidence="6">Acetate kinase</fullName>
        <ecNumber evidence="6">2.7.2.1</ecNumber>
    </recommendedName>
    <alternativeName>
        <fullName evidence="6">Acetokinase</fullName>
    </alternativeName>
</protein>
<keyword evidence="4 6" id="KW-0418">Kinase</keyword>
<dbReference type="EC" id="2.7.2.1" evidence="6"/>
<evidence type="ECO:0000256" key="2">
    <source>
        <dbReference type="ARBA" id="ARBA00022679"/>
    </source>
</evidence>
<keyword evidence="6" id="KW-0460">Magnesium</keyword>
<feature type="binding site" evidence="6">
    <location>
        <position position="378"/>
    </location>
    <ligand>
        <name>Mg(2+)</name>
        <dbReference type="ChEBI" id="CHEBI:18420"/>
    </ligand>
</feature>
<comment type="function">
    <text evidence="6">Catalyzes the formation of acetyl phosphate from acetate and ATP. Can also catalyze the reverse reaction.</text>
</comment>
<dbReference type="Gene3D" id="3.30.420.40">
    <property type="match status" value="2"/>
</dbReference>
<dbReference type="InterPro" id="IPR043129">
    <property type="entry name" value="ATPase_NBD"/>
</dbReference>
<keyword evidence="3 6" id="KW-0547">Nucleotide-binding</keyword>
<evidence type="ECO:0000313" key="8">
    <source>
        <dbReference type="EMBL" id="SPX60027.1"/>
    </source>
</evidence>
<comment type="catalytic activity">
    <reaction evidence="6">
        <text>acetate + ATP = acetyl phosphate + ADP</text>
        <dbReference type="Rhea" id="RHEA:11352"/>
        <dbReference type="ChEBI" id="CHEBI:22191"/>
        <dbReference type="ChEBI" id="CHEBI:30089"/>
        <dbReference type="ChEBI" id="CHEBI:30616"/>
        <dbReference type="ChEBI" id="CHEBI:456216"/>
        <dbReference type="EC" id="2.7.2.1"/>
    </reaction>
</comment>
<evidence type="ECO:0000256" key="1">
    <source>
        <dbReference type="ARBA" id="ARBA00008748"/>
    </source>
</evidence>
<dbReference type="CDD" id="cd24010">
    <property type="entry name" value="ASKHA_NBD_AcK_PK"/>
    <property type="match status" value="1"/>
</dbReference>
<dbReference type="PANTHER" id="PTHR21060">
    <property type="entry name" value="ACETATE KINASE"/>
    <property type="match status" value="1"/>
</dbReference>
<dbReference type="GO" id="GO:0006083">
    <property type="term" value="P:acetate metabolic process"/>
    <property type="evidence" value="ECO:0007669"/>
    <property type="project" value="TreeGrafter"/>
</dbReference>
<dbReference type="HAMAP" id="MF_00020">
    <property type="entry name" value="Acetate_kinase"/>
    <property type="match status" value="1"/>
</dbReference>
<dbReference type="InterPro" id="IPR004372">
    <property type="entry name" value="Ac/propionate_kinase"/>
</dbReference>
<comment type="pathway">
    <text evidence="6">Metabolic intermediate biosynthesis; acetyl-CoA biosynthesis; acetyl-CoA from acetate: step 1/2.</text>
</comment>
<dbReference type="GO" id="GO:0006085">
    <property type="term" value="P:acetyl-CoA biosynthetic process"/>
    <property type="evidence" value="ECO:0007669"/>
    <property type="project" value="UniProtKB-UniRule"/>
</dbReference>
<comment type="cofactor">
    <cofactor evidence="6">
        <name>Mg(2+)</name>
        <dbReference type="ChEBI" id="CHEBI:18420"/>
    </cofactor>
    <cofactor evidence="6">
        <name>Mn(2+)</name>
        <dbReference type="ChEBI" id="CHEBI:29035"/>
    </cofactor>
    <text evidence="6">Mg(2+). Can also accept Mn(2+).</text>
</comment>
<dbReference type="GO" id="GO:0005737">
    <property type="term" value="C:cytoplasm"/>
    <property type="evidence" value="ECO:0007669"/>
    <property type="project" value="UniProtKB-SubCell"/>
</dbReference>
<dbReference type="GO" id="GO:0000287">
    <property type="term" value="F:magnesium ion binding"/>
    <property type="evidence" value="ECO:0007669"/>
    <property type="project" value="UniProtKB-UniRule"/>
</dbReference>
<dbReference type="InterPro" id="IPR000890">
    <property type="entry name" value="Aliphatic_acid_kin_short-chain"/>
</dbReference>
<dbReference type="GO" id="GO:0008776">
    <property type="term" value="F:acetate kinase activity"/>
    <property type="evidence" value="ECO:0007669"/>
    <property type="project" value="UniProtKB-UniRule"/>
</dbReference>
<evidence type="ECO:0000256" key="5">
    <source>
        <dbReference type="ARBA" id="ARBA00022840"/>
    </source>
</evidence>
<evidence type="ECO:0000256" key="3">
    <source>
        <dbReference type="ARBA" id="ARBA00022741"/>
    </source>
</evidence>
<dbReference type="InterPro" id="IPR023865">
    <property type="entry name" value="Aliphatic_acid_kinase_CS"/>
</dbReference>
<dbReference type="Proteomes" id="UP000251942">
    <property type="component" value="Unassembled WGS sequence"/>
</dbReference>
<evidence type="ECO:0000313" key="9">
    <source>
        <dbReference type="Proteomes" id="UP000251942"/>
    </source>
</evidence>
<feature type="binding site" evidence="6">
    <location>
        <begin position="203"/>
        <end position="207"/>
    </location>
    <ligand>
        <name>ATP</name>
        <dbReference type="ChEBI" id="CHEBI:30616"/>
    </ligand>
</feature>
<keyword evidence="5 6" id="KW-0067">ATP-binding</keyword>
<dbReference type="SUPFAM" id="SSF53067">
    <property type="entry name" value="Actin-like ATPase domain"/>
    <property type="match status" value="2"/>
</dbReference>
<feature type="binding site" evidence="6">
    <location>
        <position position="7"/>
    </location>
    <ligand>
        <name>Mg(2+)</name>
        <dbReference type="ChEBI" id="CHEBI:18420"/>
    </ligand>
</feature>
<organism evidence="8 9">
    <name type="scientific">Legionella feeleii</name>
    <dbReference type="NCBI Taxonomy" id="453"/>
    <lineage>
        <taxon>Bacteria</taxon>
        <taxon>Pseudomonadati</taxon>
        <taxon>Pseudomonadota</taxon>
        <taxon>Gammaproteobacteria</taxon>
        <taxon>Legionellales</taxon>
        <taxon>Legionellaceae</taxon>
        <taxon>Legionella</taxon>
    </lineage>
</organism>
<dbReference type="PROSITE" id="PS01075">
    <property type="entry name" value="ACETATE_KINASE_1"/>
    <property type="match status" value="1"/>
</dbReference>
<keyword evidence="6" id="KW-0479">Metal-binding</keyword>
<feature type="binding site" evidence="6">
    <location>
        <position position="86"/>
    </location>
    <ligand>
        <name>substrate</name>
    </ligand>
</feature>
<comment type="subunit">
    <text evidence="6">Homodimer.</text>
</comment>
<evidence type="ECO:0000256" key="6">
    <source>
        <dbReference type="HAMAP-Rule" id="MF_00020"/>
    </source>
</evidence>
<evidence type="ECO:0000256" key="7">
    <source>
        <dbReference type="RuleBase" id="RU003835"/>
    </source>
</evidence>
<dbReference type="PANTHER" id="PTHR21060:SF15">
    <property type="entry name" value="ACETATE KINASE-RELATED"/>
    <property type="match status" value="1"/>
</dbReference>
<gene>
    <name evidence="6 8" type="primary">ackA</name>
    <name evidence="8" type="ORF">NCTC12022_00743</name>
</gene>
<feature type="binding site" evidence="6">
    <location>
        <begin position="277"/>
        <end position="279"/>
    </location>
    <ligand>
        <name>ATP</name>
        <dbReference type="ChEBI" id="CHEBI:30616"/>
    </ligand>
</feature>
<accession>A0A2X1QPB9</accession>
<dbReference type="PRINTS" id="PR00471">
    <property type="entry name" value="ACETATEKNASE"/>
</dbReference>
<reference evidence="8 9" key="1">
    <citation type="submission" date="2018-06" db="EMBL/GenBank/DDBJ databases">
        <authorList>
            <consortium name="Pathogen Informatics"/>
            <person name="Doyle S."/>
        </authorList>
    </citation>
    <scope>NUCLEOTIDE SEQUENCE [LARGE SCALE GENOMIC DNA]</scope>
    <source>
        <strain evidence="8 9">NCTC12022</strain>
    </source>
</reference>
<feature type="site" description="Transition state stabilizer" evidence="6">
    <location>
        <position position="236"/>
    </location>
</feature>
<dbReference type="UniPathway" id="UPA00340">
    <property type="reaction ID" value="UER00458"/>
</dbReference>
<dbReference type="GO" id="GO:0005524">
    <property type="term" value="F:ATP binding"/>
    <property type="evidence" value="ECO:0007669"/>
    <property type="project" value="UniProtKB-KW"/>
</dbReference>
<feature type="active site" description="Proton donor/acceptor" evidence="6">
    <location>
        <position position="143"/>
    </location>
</feature>
<feature type="site" description="Transition state stabilizer" evidence="6">
    <location>
        <position position="175"/>
    </location>
</feature>
<evidence type="ECO:0000256" key="4">
    <source>
        <dbReference type="ARBA" id="ARBA00022777"/>
    </source>
</evidence>
<keyword evidence="2 6" id="KW-0808">Transferase</keyword>
<feature type="binding site" evidence="6">
    <location>
        <position position="14"/>
    </location>
    <ligand>
        <name>ATP</name>
        <dbReference type="ChEBI" id="CHEBI:30616"/>
    </ligand>
</feature>
<dbReference type="EMBL" id="UASS01000005">
    <property type="protein sequence ID" value="SPX60027.1"/>
    <property type="molecule type" value="Genomic_DNA"/>
</dbReference>
<dbReference type="RefSeq" id="WP_112854604.1">
    <property type="nucleotide sequence ID" value="NZ_UASS01000005.1"/>
</dbReference>
<dbReference type="AlphaFoldDB" id="A0A2X1QPB9"/>
<keyword evidence="6" id="KW-0963">Cytoplasm</keyword>
<feature type="binding site" evidence="6">
    <location>
        <begin position="325"/>
        <end position="329"/>
    </location>
    <ligand>
        <name>ATP</name>
        <dbReference type="ChEBI" id="CHEBI:30616"/>
    </ligand>
</feature>
<dbReference type="Pfam" id="PF00871">
    <property type="entry name" value="Acetate_kinase"/>
    <property type="match status" value="1"/>
</dbReference>
<comment type="subcellular location">
    <subcellularLocation>
        <location evidence="6">Cytoplasm</location>
    </subcellularLocation>
</comment>
<dbReference type="PIRSF" id="PIRSF000722">
    <property type="entry name" value="Acetate_prop_kin"/>
    <property type="match status" value="1"/>
</dbReference>
<dbReference type="NCBIfam" id="TIGR00016">
    <property type="entry name" value="ackA"/>
    <property type="match status" value="1"/>
</dbReference>
<sequence>MYILTINAGSSSIKYKAFQVENQQVTPLLSGLIEGIGEAECLWHHYKHSKETIKKNFKAHDESFHSLADKLHHDLKDHPITGVGHRVVHGGERYYEPTVITPEILKEIRELAHLAPIHNPINALGIEFAQQYFPEAQHIAVFDSGFHHTMPQHIRQYAINSEIANRYQIKRYGFHGINHEYVANQAATYLQKPIKDCNFITLHLGNGASACLIKQGQSFDTSMGMTPLAGLIMGTRCGDIDPAIPLYLQQQGGMTAQQVDIFLNKQSGLIGIAGENDMRRLIANALAGDKTAELAIQMYVYAIQKTIGAYSSQVAALDALIFTGGVGENAALIRELVVAPLKHLDFKLDSTANASCGNEKCHIISTSGKPILVIRGDEEAFIAQRQPLKFWKTINHLNHKKFDISLV</sequence>
<comment type="similarity">
    <text evidence="1 6 7">Belongs to the acetokinase family.</text>
</comment>